<reference evidence="1 2" key="4">
    <citation type="journal article" date="2011" name="BMC Genomics">
        <title>RNA-Seq improves annotation of protein-coding genes in the cucumber genome.</title>
        <authorList>
            <person name="Li Z."/>
            <person name="Zhang Z."/>
            <person name="Yan P."/>
            <person name="Huang S."/>
            <person name="Fei Z."/>
            <person name="Lin K."/>
        </authorList>
    </citation>
    <scope>NUCLEOTIDE SEQUENCE [LARGE SCALE GENOMIC DNA]</scope>
    <source>
        <strain evidence="2">cv. 9930</strain>
    </source>
</reference>
<reference evidence="1 2" key="1">
    <citation type="journal article" date="2009" name="Nat. Genet.">
        <title>The genome of the cucumber, Cucumis sativus L.</title>
        <authorList>
            <person name="Huang S."/>
            <person name="Li R."/>
            <person name="Zhang Z."/>
            <person name="Li L."/>
            <person name="Gu X."/>
            <person name="Fan W."/>
            <person name="Lucas W.J."/>
            <person name="Wang X."/>
            <person name="Xie B."/>
            <person name="Ni P."/>
            <person name="Ren Y."/>
            <person name="Zhu H."/>
            <person name="Li J."/>
            <person name="Lin K."/>
            <person name="Jin W."/>
            <person name="Fei Z."/>
            <person name="Li G."/>
            <person name="Staub J."/>
            <person name="Kilian A."/>
            <person name="van der Vossen E.A."/>
            <person name="Wu Y."/>
            <person name="Guo J."/>
            <person name="He J."/>
            <person name="Jia Z."/>
            <person name="Ren Y."/>
            <person name="Tian G."/>
            <person name="Lu Y."/>
            <person name="Ruan J."/>
            <person name="Qian W."/>
            <person name="Wang M."/>
            <person name="Huang Q."/>
            <person name="Li B."/>
            <person name="Xuan Z."/>
            <person name="Cao J."/>
            <person name="Asan"/>
            <person name="Wu Z."/>
            <person name="Zhang J."/>
            <person name="Cai Q."/>
            <person name="Bai Y."/>
            <person name="Zhao B."/>
            <person name="Han Y."/>
            <person name="Li Y."/>
            <person name="Li X."/>
            <person name="Wang S."/>
            <person name="Shi Q."/>
            <person name="Liu S."/>
            <person name="Cho W.K."/>
            <person name="Kim J.Y."/>
            <person name="Xu Y."/>
            <person name="Heller-Uszynska K."/>
            <person name="Miao H."/>
            <person name="Cheng Z."/>
            <person name="Zhang S."/>
            <person name="Wu J."/>
            <person name="Yang Y."/>
            <person name="Kang H."/>
            <person name="Li M."/>
            <person name="Liang H."/>
            <person name="Ren X."/>
            <person name="Shi Z."/>
            <person name="Wen M."/>
            <person name="Jian M."/>
            <person name="Yang H."/>
            <person name="Zhang G."/>
            <person name="Yang Z."/>
            <person name="Chen R."/>
            <person name="Liu S."/>
            <person name="Li J."/>
            <person name="Ma L."/>
            <person name="Liu H."/>
            <person name="Zhou Y."/>
            <person name="Zhao J."/>
            <person name="Fang X."/>
            <person name="Li G."/>
            <person name="Fang L."/>
            <person name="Li Y."/>
            <person name="Liu D."/>
            <person name="Zheng H."/>
            <person name="Zhang Y."/>
            <person name="Qin N."/>
            <person name="Li Z."/>
            <person name="Yang G."/>
            <person name="Yang S."/>
            <person name="Bolund L."/>
            <person name="Kristiansen K."/>
            <person name="Zheng H."/>
            <person name="Li S."/>
            <person name="Zhang X."/>
            <person name="Yang H."/>
            <person name="Wang J."/>
            <person name="Sun R."/>
            <person name="Zhang B."/>
            <person name="Jiang S."/>
            <person name="Wang J."/>
            <person name="Du Y."/>
            <person name="Li S."/>
        </authorList>
    </citation>
    <scope>NUCLEOTIDE SEQUENCE [LARGE SCALE GENOMIC DNA]</scope>
    <source>
        <strain evidence="2">cv. 9930</strain>
    </source>
</reference>
<protein>
    <submittedName>
        <fullName evidence="1">Uncharacterized protein</fullName>
    </submittedName>
</protein>
<reference evidence="1 2" key="3">
    <citation type="journal article" date="2010" name="BMC Genomics">
        <title>Transcriptome sequencing and comparative analysis of cucumber flowers with different sex types.</title>
        <authorList>
            <person name="Guo S."/>
            <person name="Zheng Y."/>
            <person name="Joung J.G."/>
            <person name="Liu S."/>
            <person name="Zhang Z."/>
            <person name="Crasta O.R."/>
            <person name="Sobral B.W."/>
            <person name="Xu Y."/>
            <person name="Huang S."/>
            <person name="Fei Z."/>
        </authorList>
    </citation>
    <scope>NUCLEOTIDE SEQUENCE [LARGE SCALE GENOMIC DNA]</scope>
    <source>
        <strain evidence="2">cv. 9930</strain>
    </source>
</reference>
<evidence type="ECO:0000313" key="2">
    <source>
        <dbReference type="Proteomes" id="UP000029981"/>
    </source>
</evidence>
<gene>
    <name evidence="1" type="ORF">Csa_2G365110</name>
</gene>
<accession>A0A0A0LLK4</accession>
<reference evidence="1 2" key="2">
    <citation type="journal article" date="2009" name="PLoS ONE">
        <title>An integrated genetic and cytogenetic map of the cucumber genome.</title>
        <authorList>
            <person name="Ren Y."/>
            <person name="Zhang Z."/>
            <person name="Liu J."/>
            <person name="Staub J.E."/>
            <person name="Han Y."/>
            <person name="Cheng Z."/>
            <person name="Li X."/>
            <person name="Lu J."/>
            <person name="Miao H."/>
            <person name="Kang H."/>
            <person name="Xie B."/>
            <person name="Gu X."/>
            <person name="Wang X."/>
            <person name="Du Y."/>
            <person name="Jin W."/>
            <person name="Huang S."/>
        </authorList>
    </citation>
    <scope>NUCLEOTIDE SEQUENCE [LARGE SCALE GENOMIC DNA]</scope>
    <source>
        <strain evidence="2">cv. 9930</strain>
    </source>
</reference>
<name>A0A0A0LLK4_CUCSA</name>
<dbReference type="Gramene" id="KGN62653">
    <property type="protein sequence ID" value="KGN62653"/>
    <property type="gene ID" value="Csa_2G365110"/>
</dbReference>
<dbReference type="AlphaFoldDB" id="A0A0A0LLK4"/>
<dbReference type="EMBL" id="CM002923">
    <property type="protein sequence ID" value="KGN62653.1"/>
    <property type="molecule type" value="Genomic_DNA"/>
</dbReference>
<dbReference type="Proteomes" id="UP000029981">
    <property type="component" value="Chromosome 2"/>
</dbReference>
<keyword evidence="2" id="KW-1185">Reference proteome</keyword>
<proteinExistence type="predicted"/>
<organism evidence="1 2">
    <name type="scientific">Cucumis sativus</name>
    <name type="common">Cucumber</name>
    <dbReference type="NCBI Taxonomy" id="3659"/>
    <lineage>
        <taxon>Eukaryota</taxon>
        <taxon>Viridiplantae</taxon>
        <taxon>Streptophyta</taxon>
        <taxon>Embryophyta</taxon>
        <taxon>Tracheophyta</taxon>
        <taxon>Spermatophyta</taxon>
        <taxon>Magnoliopsida</taxon>
        <taxon>eudicotyledons</taxon>
        <taxon>Gunneridae</taxon>
        <taxon>Pentapetalae</taxon>
        <taxon>rosids</taxon>
        <taxon>fabids</taxon>
        <taxon>Cucurbitales</taxon>
        <taxon>Cucurbitaceae</taxon>
        <taxon>Benincaseae</taxon>
        <taxon>Cucumis</taxon>
    </lineage>
</organism>
<sequence>MAMAVEVMAVEAMIEMANPLPWWRRNHGRLWLPTMKLKMEFVREEERKDFGIGGWDYEC</sequence>
<evidence type="ECO:0000313" key="1">
    <source>
        <dbReference type="EMBL" id="KGN62653.1"/>
    </source>
</evidence>